<dbReference type="Proteomes" id="UP000530320">
    <property type="component" value="Unassembled WGS sequence"/>
</dbReference>
<evidence type="ECO:0000313" key="1">
    <source>
        <dbReference type="EMBL" id="MBB2199613.1"/>
    </source>
</evidence>
<accession>A0A7W4PJC4</accession>
<proteinExistence type="predicted"/>
<protein>
    <recommendedName>
        <fullName evidence="3">ParB/Sulfiredoxin domain-containing protein</fullName>
    </recommendedName>
</protein>
<evidence type="ECO:0008006" key="3">
    <source>
        <dbReference type="Google" id="ProtNLM"/>
    </source>
</evidence>
<sequence>MASANPKEFDGRQVSHAQLSDLLLDNENPRFGVVGRKSVTQTEILDFIVDKFGVDDVLSSIAVNGYFKAEPLICRKRAGSLTVAEGNRRLAACLILSGDERATHQKTRTDQYRKMWIEHKQPNIDPVPVIIFNSEVEEGALLSYLGVRHISGSQPWDSYAKAAWVARVVDVEHRSVADVAQMIGDQHQTVVRLLQGYHFVTQAIEAGAFHPPNSVRKGRGSVTDYPFSFVYTLLGYSAARGYLGLTEGSETKKDPIPNEKLSNAGLVLKAMFGDKGQGRNSALRDSRDLGALASALADPVKVGMLEEGKNLEEIAQATMPIEQRLRSGLLQVRRIQADIISGMGEQPPPAEMAEPLIDLASRNQKAALNIVRQLKATTSEEDDDE</sequence>
<dbReference type="EMBL" id="JABEQP010000024">
    <property type="protein sequence ID" value="MBB2199613.1"/>
    <property type="molecule type" value="Genomic_DNA"/>
</dbReference>
<name>A0A7W4PJC4_9PROT</name>
<dbReference type="AlphaFoldDB" id="A0A7W4PJC4"/>
<dbReference type="RefSeq" id="WP_183010530.1">
    <property type="nucleotide sequence ID" value="NZ_JABEQP010000024.1"/>
</dbReference>
<comment type="caution">
    <text evidence="1">The sequence shown here is derived from an EMBL/GenBank/DDBJ whole genome shotgun (WGS) entry which is preliminary data.</text>
</comment>
<reference evidence="1 2" key="1">
    <citation type="submission" date="2020-04" db="EMBL/GenBank/DDBJ databases">
        <title>Description of novel Gluconacetobacter.</title>
        <authorList>
            <person name="Sombolestani A."/>
        </authorList>
    </citation>
    <scope>NUCLEOTIDE SEQUENCE [LARGE SCALE GENOMIC DNA]</scope>
    <source>
        <strain evidence="1 2">LMG 22058</strain>
    </source>
</reference>
<gene>
    <name evidence="1" type="ORF">HLH44_19625</name>
</gene>
<organism evidence="1 2">
    <name type="scientific">Gluconacetobacter dulcium</name>
    <dbReference type="NCBI Taxonomy" id="2729096"/>
    <lineage>
        <taxon>Bacteria</taxon>
        <taxon>Pseudomonadati</taxon>
        <taxon>Pseudomonadota</taxon>
        <taxon>Alphaproteobacteria</taxon>
        <taxon>Acetobacterales</taxon>
        <taxon>Acetobacteraceae</taxon>
        <taxon>Gluconacetobacter</taxon>
    </lineage>
</organism>
<evidence type="ECO:0000313" key="2">
    <source>
        <dbReference type="Proteomes" id="UP000530320"/>
    </source>
</evidence>